<gene>
    <name evidence="1" type="ORF">HMPREF1557_00524</name>
</gene>
<accession>U2KSY2</accession>
<dbReference type="AlphaFoldDB" id="U2KSY2"/>
<evidence type="ECO:0000313" key="2">
    <source>
        <dbReference type="Proteomes" id="UP000016617"/>
    </source>
</evidence>
<organism evidence="1 2">
    <name type="scientific">Streptococcus sobrinus W1703</name>
    <dbReference type="NCBI Taxonomy" id="1227275"/>
    <lineage>
        <taxon>Bacteria</taxon>
        <taxon>Bacillati</taxon>
        <taxon>Bacillota</taxon>
        <taxon>Bacilli</taxon>
        <taxon>Lactobacillales</taxon>
        <taxon>Streptococcaceae</taxon>
        <taxon>Streptococcus</taxon>
    </lineage>
</organism>
<comment type="caution">
    <text evidence="1">The sequence shown here is derived from an EMBL/GenBank/DDBJ whole genome shotgun (WGS) entry which is preliminary data.</text>
</comment>
<dbReference type="HOGENOM" id="CLU_3085383_0_0_9"/>
<dbReference type="Proteomes" id="UP000016617">
    <property type="component" value="Unassembled WGS sequence"/>
</dbReference>
<protein>
    <submittedName>
        <fullName evidence="1">Uncharacterized protein</fullName>
    </submittedName>
</protein>
<reference evidence="1 2" key="1">
    <citation type="submission" date="2013-06" db="EMBL/GenBank/DDBJ databases">
        <authorList>
            <person name="Weinstock G."/>
            <person name="Sodergren E."/>
            <person name="Lobos E.A."/>
            <person name="Fulton L."/>
            <person name="Fulton R."/>
            <person name="Courtney L."/>
            <person name="Fronick C."/>
            <person name="O'Laughlin M."/>
            <person name="Godfrey J."/>
            <person name="Wilson R.M."/>
            <person name="Miner T."/>
            <person name="Farmer C."/>
            <person name="Delehaunty K."/>
            <person name="Cordes M."/>
            <person name="Minx P."/>
            <person name="Tomlinson C."/>
            <person name="Chen J."/>
            <person name="Wollam A."/>
            <person name="Pepin K.H."/>
            <person name="Bhonagiri V."/>
            <person name="Zhang X."/>
            <person name="Warren W."/>
            <person name="Mitreva M."/>
            <person name="Mardis E.R."/>
            <person name="Wilson R.K."/>
        </authorList>
    </citation>
    <scope>NUCLEOTIDE SEQUENCE [LARGE SCALE GENOMIC DNA]</scope>
    <source>
        <strain evidence="1 2">W1703</strain>
    </source>
</reference>
<name>U2KSY2_9STRE</name>
<dbReference type="EMBL" id="AWVA01000027">
    <property type="protein sequence ID" value="ERJ77963.1"/>
    <property type="molecule type" value="Genomic_DNA"/>
</dbReference>
<proteinExistence type="predicted"/>
<evidence type="ECO:0000313" key="1">
    <source>
        <dbReference type="EMBL" id="ERJ77963.1"/>
    </source>
</evidence>
<sequence length="52" mass="6075">MQGQSISYQRLNPINSLIYFLRNKQGNSFELDYNSVKNGLELPFLGFLVFIF</sequence>